<protein>
    <submittedName>
        <fullName evidence="7">Cytochrome c oxidase assembly protein</fullName>
    </submittedName>
</protein>
<comment type="caution">
    <text evidence="7">The sequence shown here is derived from an EMBL/GenBank/DDBJ whole genome shotgun (WGS) entry which is preliminary data.</text>
</comment>
<dbReference type="OMA" id="GMPFHAF"/>
<evidence type="ECO:0000256" key="2">
    <source>
        <dbReference type="ARBA" id="ARBA00022475"/>
    </source>
</evidence>
<accession>A0A3D4VCX7</accession>
<keyword evidence="5 6" id="KW-0472">Membrane</keyword>
<feature type="transmembrane region" description="Helical" evidence="6">
    <location>
        <begin position="216"/>
        <end position="244"/>
    </location>
</feature>
<gene>
    <name evidence="7" type="ORF">DGD08_15360</name>
</gene>
<dbReference type="Pfam" id="PF09678">
    <property type="entry name" value="Caa3_CtaG"/>
    <property type="match status" value="1"/>
</dbReference>
<dbReference type="GO" id="GO:0005886">
    <property type="term" value="C:plasma membrane"/>
    <property type="evidence" value="ECO:0007669"/>
    <property type="project" value="UniProtKB-SubCell"/>
</dbReference>
<evidence type="ECO:0000256" key="5">
    <source>
        <dbReference type="ARBA" id="ARBA00023136"/>
    </source>
</evidence>
<feature type="transmembrane region" description="Helical" evidence="6">
    <location>
        <begin position="103"/>
        <end position="125"/>
    </location>
</feature>
<feature type="transmembrane region" description="Helical" evidence="6">
    <location>
        <begin position="186"/>
        <end position="204"/>
    </location>
</feature>
<feature type="transmembrane region" description="Helical" evidence="6">
    <location>
        <begin position="145"/>
        <end position="166"/>
    </location>
</feature>
<evidence type="ECO:0000256" key="1">
    <source>
        <dbReference type="ARBA" id="ARBA00004651"/>
    </source>
</evidence>
<keyword evidence="2" id="KW-1003">Cell membrane</keyword>
<dbReference type="EMBL" id="DPIY01000011">
    <property type="protein sequence ID" value="HCT58582.1"/>
    <property type="molecule type" value="Genomic_DNA"/>
</dbReference>
<name>A0A3D4VCX7_9BACT</name>
<proteinExistence type="predicted"/>
<keyword evidence="4 6" id="KW-1133">Transmembrane helix</keyword>
<sequence>MLALLHPVAQLSLREFSVHPSTAIGIAAFGAAYIWRARQGPSAADLHPVSVGAASPDAGPAAALPSPVGAAVGPTMGQRLSFFTALALLFVTLNGPLHDLSDFYLFSAHMVQHLVLTLIVPPLMIHGTPGWMLRPLLRRPALYRLARRTTSVVACFVIFNLVLAFWHLPPLYNLALAYHPVHITQHLMFIAASVLMWWPLMSPLPDLPRAPYPAQMLYCFLMVIPMSIISIYIAMADTLLYPAYAIAPRIMGITPMDDQQYGGLIMWIPGGVFFYAVMTVVFFKWSARGEDDEASAQVTWAPTVSNG</sequence>
<feature type="transmembrane region" description="Helical" evidence="6">
    <location>
        <begin position="80"/>
        <end position="97"/>
    </location>
</feature>
<dbReference type="AlphaFoldDB" id="A0A3D4VCX7"/>
<reference evidence="7 8" key="1">
    <citation type="journal article" date="2018" name="Nat. Biotechnol.">
        <title>A standardized bacterial taxonomy based on genome phylogeny substantially revises the tree of life.</title>
        <authorList>
            <person name="Parks D.H."/>
            <person name="Chuvochina M."/>
            <person name="Waite D.W."/>
            <person name="Rinke C."/>
            <person name="Skarshewski A."/>
            <person name="Chaumeil P.A."/>
            <person name="Hugenholtz P."/>
        </authorList>
    </citation>
    <scope>NUCLEOTIDE SEQUENCE [LARGE SCALE GENOMIC DNA]</scope>
    <source>
        <strain evidence="7">UBA8844</strain>
    </source>
</reference>
<organism evidence="7 8">
    <name type="scientific">Gemmatimonas aurantiaca</name>
    <dbReference type="NCBI Taxonomy" id="173480"/>
    <lineage>
        <taxon>Bacteria</taxon>
        <taxon>Pseudomonadati</taxon>
        <taxon>Gemmatimonadota</taxon>
        <taxon>Gemmatimonadia</taxon>
        <taxon>Gemmatimonadales</taxon>
        <taxon>Gemmatimonadaceae</taxon>
        <taxon>Gemmatimonas</taxon>
    </lineage>
</organism>
<feature type="transmembrane region" description="Helical" evidence="6">
    <location>
        <begin position="16"/>
        <end position="35"/>
    </location>
</feature>
<dbReference type="Proteomes" id="UP000264071">
    <property type="component" value="Unassembled WGS sequence"/>
</dbReference>
<feature type="transmembrane region" description="Helical" evidence="6">
    <location>
        <begin position="264"/>
        <end position="283"/>
    </location>
</feature>
<comment type="subcellular location">
    <subcellularLocation>
        <location evidence="1">Cell membrane</location>
        <topology evidence="1">Multi-pass membrane protein</topology>
    </subcellularLocation>
</comment>
<evidence type="ECO:0000256" key="6">
    <source>
        <dbReference type="SAM" id="Phobius"/>
    </source>
</evidence>
<keyword evidence="3 6" id="KW-0812">Transmembrane</keyword>
<evidence type="ECO:0000313" key="8">
    <source>
        <dbReference type="Proteomes" id="UP000264071"/>
    </source>
</evidence>
<evidence type="ECO:0000256" key="4">
    <source>
        <dbReference type="ARBA" id="ARBA00022989"/>
    </source>
</evidence>
<dbReference type="InterPro" id="IPR019108">
    <property type="entry name" value="Caa3_assmbl_CtaG-rel"/>
</dbReference>
<evidence type="ECO:0000313" key="7">
    <source>
        <dbReference type="EMBL" id="HCT58582.1"/>
    </source>
</evidence>
<evidence type="ECO:0000256" key="3">
    <source>
        <dbReference type="ARBA" id="ARBA00022692"/>
    </source>
</evidence>